<dbReference type="OrthoDB" id="2248014at2759"/>
<keyword evidence="3" id="KW-1185">Reference proteome</keyword>
<dbReference type="RefSeq" id="XP_009049619.1">
    <property type="nucleotide sequence ID" value="XM_009051371.1"/>
</dbReference>
<name>V4A6Y3_LOTGI</name>
<gene>
    <name evidence="2" type="ORF">LOTGIDRAFT_177067</name>
</gene>
<dbReference type="KEGG" id="lgi:LOTGIDRAFT_177067"/>
<proteinExistence type="predicted"/>
<dbReference type="EMBL" id="KB200970">
    <property type="protein sequence ID" value="ESO99693.1"/>
    <property type="molecule type" value="Genomic_DNA"/>
</dbReference>
<dbReference type="STRING" id="225164.V4A6Y3"/>
<accession>V4A6Y3</accession>
<protein>
    <submittedName>
        <fullName evidence="2">Uncharacterized protein</fullName>
    </submittedName>
</protein>
<sequence length="175" mass="19490">VIIMRPDYPPTRYLLNMFKTDNVAKLRKQIKDLTSLPDGDIIIAEVLDCHISRLLVGIVGRGEERVAGGIIIAEVLDCHISRLLDDNILLRYVNDSTRKIYAFEMMTPEKLPELPPTTVAMETTVVSANQDSDYSIPPIASEPGDIFSAMGTFSPNTFDQSRHRSFSSKSESSTD</sequence>
<dbReference type="Proteomes" id="UP000030746">
    <property type="component" value="Unassembled WGS sequence"/>
</dbReference>
<dbReference type="CTD" id="20244177"/>
<reference evidence="2 3" key="1">
    <citation type="journal article" date="2013" name="Nature">
        <title>Insights into bilaterian evolution from three spiralian genomes.</title>
        <authorList>
            <person name="Simakov O."/>
            <person name="Marletaz F."/>
            <person name="Cho S.J."/>
            <person name="Edsinger-Gonzales E."/>
            <person name="Havlak P."/>
            <person name="Hellsten U."/>
            <person name="Kuo D.H."/>
            <person name="Larsson T."/>
            <person name="Lv J."/>
            <person name="Arendt D."/>
            <person name="Savage R."/>
            <person name="Osoegawa K."/>
            <person name="de Jong P."/>
            <person name="Grimwood J."/>
            <person name="Chapman J.A."/>
            <person name="Shapiro H."/>
            <person name="Aerts A."/>
            <person name="Otillar R.P."/>
            <person name="Terry A.Y."/>
            <person name="Boore J.L."/>
            <person name="Grigoriev I.V."/>
            <person name="Lindberg D.R."/>
            <person name="Seaver E.C."/>
            <person name="Weisblat D.A."/>
            <person name="Putnam N.H."/>
            <person name="Rokhsar D.S."/>
        </authorList>
    </citation>
    <scope>NUCLEOTIDE SEQUENCE [LARGE SCALE GENOMIC DNA]</scope>
</reference>
<evidence type="ECO:0000313" key="2">
    <source>
        <dbReference type="EMBL" id="ESO99693.1"/>
    </source>
</evidence>
<feature type="non-terminal residue" evidence="2">
    <location>
        <position position="175"/>
    </location>
</feature>
<dbReference type="GeneID" id="20244177"/>
<evidence type="ECO:0000313" key="3">
    <source>
        <dbReference type="Proteomes" id="UP000030746"/>
    </source>
</evidence>
<dbReference type="AlphaFoldDB" id="V4A6Y3"/>
<evidence type="ECO:0000256" key="1">
    <source>
        <dbReference type="SAM" id="MobiDB-lite"/>
    </source>
</evidence>
<organism evidence="2 3">
    <name type="scientific">Lottia gigantea</name>
    <name type="common">Giant owl limpet</name>
    <dbReference type="NCBI Taxonomy" id="225164"/>
    <lineage>
        <taxon>Eukaryota</taxon>
        <taxon>Metazoa</taxon>
        <taxon>Spiralia</taxon>
        <taxon>Lophotrochozoa</taxon>
        <taxon>Mollusca</taxon>
        <taxon>Gastropoda</taxon>
        <taxon>Patellogastropoda</taxon>
        <taxon>Lottioidea</taxon>
        <taxon>Lottiidae</taxon>
        <taxon>Lottia</taxon>
    </lineage>
</organism>
<feature type="non-terminal residue" evidence="2">
    <location>
        <position position="1"/>
    </location>
</feature>
<feature type="region of interest" description="Disordered" evidence="1">
    <location>
        <begin position="152"/>
        <end position="175"/>
    </location>
</feature>